<gene>
    <name evidence="4" type="ORF">C8A04DRAFT_40117</name>
</gene>
<sequence>MASSPGTQEKHGLFPLYSPKSHGRGAQDIYVDIVAIHGLGGDAFKTWTDHGGHLWLRDSLPQHIPQARIMTYGYDSAVVFAKSKMGVSDFAADLLNRLRLARMQRHEQSRPFIAICHSLGGVVFKEMLIQATLNSEEHGNIAQHIKGVVFLGTPHRGSRSASHAQLISRIINMASLGRGVRTELLRTLEISSGELETISRHAVQLLSKFPIVSFYERKPLGPSLIVESFSAILGLPNERSVPINADHRKMARVSPRKENRYLPVWAAVKELAEVKAPEQPQPSPDMDWGYYGNSELLGRLFCVDYTNAQLRSAQAHEGTCDWIFHDPTYLSWVNSMGSRILLFSGGPGTGKSVMTRFLVETVLSGSDQSGFALGYQGISFFCSYLDVLQTGAETVLRSLLHQLLQVNPRAEALVKNRLQRRTPYGLSYSFDKERLWGALREVLAMDTMGRTFIAIDALEELGPTVAVSILGGLWEIMTYLAKERPRHRVRVFASSRHNPTYASTVPSLSVLRVPLQKVSQGIKIYLQDNVDRLAATNTGFNASADQATRFEIVNTISDRASGMFLWARIVWDDFRRGLLWNEDIIRQRLAKINKGSSSITSVYDKLMDQIDPSVQDEVWLILSILSIAARPMRMDELAIVLGLSQTDGRVVRSTDLSRIQGLENVIAENLPDITTFHDDHTVSFSHFSFEEYLRTTWKQKHPEILTKAERVIKYPFLAYSRAYLYHHLRKMPPDDSLWLLFADLAGKSGPFYCGLLGDELVWIMTDRYSRTSGSPLLAVLDINSVKFPVMETLIRNFAAHGYDMNEFWQGPSNEGGPLYRCCWALSAWPAFGDIAILLLRLGADPRLPRGKFKSGLEYVVEAGRWDVFDVMVSHPRFDAAQQDGRGRCLVHYLVGHATSERLERLLEDVSVDPNIQDSAGDTPIHLAASAGNTAMVRALLNVPGIRLDLTDSHGRTPLGITTYWGMQSTALCFLEHSQAFPIPEEGQLSALCFAAKHGDRDLCLRLLEKCHYEHLHLHVDASGKGILHLTAMNDWSDILHQCLRKGDANLNVNHIDHSGGTALHAAARLGNTASCRVLVEHGANLQLQDRLGRTAAQVVADAGFRDTIMVLLRSGRVDPNQRDHQGRNLVHWAATLDCVDVMELVLAAPGVELARHDSNGAMPIDIAKRCMSARVGKYLGRQMQRRGIELPYWCVGFRWDMLYNSPEVEAEEEREYKGAEPFGSGGWLPKQQNGLAEWTEVHRKYPEELWGLCVVSSQRRERDSD</sequence>
<dbReference type="Pfam" id="PF24883">
    <property type="entry name" value="NPHP3_N"/>
    <property type="match status" value="1"/>
</dbReference>
<dbReference type="Gene3D" id="3.40.50.1820">
    <property type="entry name" value="alpha/beta hydrolase"/>
    <property type="match status" value="1"/>
</dbReference>
<dbReference type="AlphaFoldDB" id="A0AAN6UVV2"/>
<dbReference type="PANTHER" id="PTHR10039">
    <property type="entry name" value="AMELOGENIN"/>
    <property type="match status" value="1"/>
</dbReference>
<dbReference type="Gene3D" id="3.40.50.300">
    <property type="entry name" value="P-loop containing nucleotide triphosphate hydrolases"/>
    <property type="match status" value="1"/>
</dbReference>
<dbReference type="EMBL" id="MU853638">
    <property type="protein sequence ID" value="KAK4140178.1"/>
    <property type="molecule type" value="Genomic_DNA"/>
</dbReference>
<reference evidence="4" key="2">
    <citation type="submission" date="2023-05" db="EMBL/GenBank/DDBJ databases">
        <authorList>
            <consortium name="Lawrence Berkeley National Laboratory"/>
            <person name="Steindorff A."/>
            <person name="Hensen N."/>
            <person name="Bonometti L."/>
            <person name="Westerberg I."/>
            <person name="Brannstrom I.O."/>
            <person name="Guillou S."/>
            <person name="Cros-Aarteil S."/>
            <person name="Calhoun S."/>
            <person name="Haridas S."/>
            <person name="Kuo A."/>
            <person name="Mondo S."/>
            <person name="Pangilinan J."/>
            <person name="Riley R."/>
            <person name="Labutti K."/>
            <person name="Andreopoulos B."/>
            <person name="Lipzen A."/>
            <person name="Chen C."/>
            <person name="Yanf M."/>
            <person name="Daum C."/>
            <person name="Ng V."/>
            <person name="Clum A."/>
            <person name="Ohm R."/>
            <person name="Martin F."/>
            <person name="Silar P."/>
            <person name="Natvig D."/>
            <person name="Lalanne C."/>
            <person name="Gautier V."/>
            <person name="Ament-Velasquez S.L."/>
            <person name="Kruys A."/>
            <person name="Hutchinson M.I."/>
            <person name="Powell A.J."/>
            <person name="Barry K."/>
            <person name="Miller A.N."/>
            <person name="Grigoriev I.V."/>
            <person name="Debuchy R."/>
            <person name="Gladieux P."/>
            <person name="Thoren M.H."/>
            <person name="Johannesson H."/>
        </authorList>
    </citation>
    <scope>NUCLEOTIDE SEQUENCE</scope>
    <source>
        <strain evidence="4">CBS 141.50</strain>
    </source>
</reference>
<organism evidence="4 5">
    <name type="scientific">Dichotomopilus funicola</name>
    <dbReference type="NCBI Taxonomy" id="1934379"/>
    <lineage>
        <taxon>Eukaryota</taxon>
        <taxon>Fungi</taxon>
        <taxon>Dikarya</taxon>
        <taxon>Ascomycota</taxon>
        <taxon>Pezizomycotina</taxon>
        <taxon>Sordariomycetes</taxon>
        <taxon>Sordariomycetidae</taxon>
        <taxon>Sordariales</taxon>
        <taxon>Chaetomiaceae</taxon>
        <taxon>Dichotomopilus</taxon>
    </lineage>
</organism>
<dbReference type="PROSITE" id="PS50088">
    <property type="entry name" value="ANK_REPEAT"/>
    <property type="match status" value="2"/>
</dbReference>
<dbReference type="Pfam" id="PF12796">
    <property type="entry name" value="Ank_2"/>
    <property type="match status" value="2"/>
</dbReference>
<dbReference type="RefSeq" id="XP_062633549.1">
    <property type="nucleotide sequence ID" value="XM_062784830.1"/>
</dbReference>
<keyword evidence="1" id="KW-0677">Repeat</keyword>
<name>A0AAN6UVV2_9PEZI</name>
<feature type="repeat" description="ANK" evidence="2">
    <location>
        <begin position="1058"/>
        <end position="1090"/>
    </location>
</feature>
<evidence type="ECO:0000256" key="2">
    <source>
        <dbReference type="PROSITE-ProRule" id="PRU00023"/>
    </source>
</evidence>
<dbReference type="SUPFAM" id="SSF48403">
    <property type="entry name" value="Ankyrin repeat"/>
    <property type="match status" value="1"/>
</dbReference>
<dbReference type="Proteomes" id="UP001302676">
    <property type="component" value="Unassembled WGS sequence"/>
</dbReference>
<keyword evidence="2" id="KW-0040">ANK repeat</keyword>
<dbReference type="InterPro" id="IPR027417">
    <property type="entry name" value="P-loop_NTPase"/>
</dbReference>
<dbReference type="SMART" id="SM00248">
    <property type="entry name" value="ANK"/>
    <property type="match status" value="7"/>
</dbReference>
<reference evidence="4" key="1">
    <citation type="journal article" date="2023" name="Mol. Phylogenet. Evol.">
        <title>Genome-scale phylogeny and comparative genomics of the fungal order Sordariales.</title>
        <authorList>
            <person name="Hensen N."/>
            <person name="Bonometti L."/>
            <person name="Westerberg I."/>
            <person name="Brannstrom I.O."/>
            <person name="Guillou S."/>
            <person name="Cros-Aarteil S."/>
            <person name="Calhoun S."/>
            <person name="Haridas S."/>
            <person name="Kuo A."/>
            <person name="Mondo S."/>
            <person name="Pangilinan J."/>
            <person name="Riley R."/>
            <person name="LaButti K."/>
            <person name="Andreopoulos B."/>
            <person name="Lipzen A."/>
            <person name="Chen C."/>
            <person name="Yan M."/>
            <person name="Daum C."/>
            <person name="Ng V."/>
            <person name="Clum A."/>
            <person name="Steindorff A."/>
            <person name="Ohm R.A."/>
            <person name="Martin F."/>
            <person name="Silar P."/>
            <person name="Natvig D.O."/>
            <person name="Lalanne C."/>
            <person name="Gautier V."/>
            <person name="Ament-Velasquez S.L."/>
            <person name="Kruys A."/>
            <person name="Hutchinson M.I."/>
            <person name="Powell A.J."/>
            <person name="Barry K."/>
            <person name="Miller A.N."/>
            <person name="Grigoriev I.V."/>
            <person name="Debuchy R."/>
            <person name="Gladieux P."/>
            <person name="Hiltunen Thoren M."/>
            <person name="Johannesson H."/>
        </authorList>
    </citation>
    <scope>NUCLEOTIDE SEQUENCE</scope>
    <source>
        <strain evidence="4">CBS 141.50</strain>
    </source>
</reference>
<dbReference type="InterPro" id="IPR002110">
    <property type="entry name" value="Ankyrin_rpt"/>
</dbReference>
<protein>
    <recommendedName>
        <fullName evidence="3">Nephrocystin 3-like N-terminal domain-containing protein</fullName>
    </recommendedName>
</protein>
<evidence type="ECO:0000256" key="1">
    <source>
        <dbReference type="ARBA" id="ARBA00022737"/>
    </source>
</evidence>
<dbReference type="PANTHER" id="PTHR10039:SF14">
    <property type="entry name" value="NACHT DOMAIN-CONTAINING PROTEIN"/>
    <property type="match status" value="1"/>
</dbReference>
<feature type="repeat" description="ANK" evidence="2">
    <location>
        <begin position="919"/>
        <end position="941"/>
    </location>
</feature>
<feature type="domain" description="Nephrocystin 3-like N-terminal" evidence="3">
    <location>
        <begin position="318"/>
        <end position="496"/>
    </location>
</feature>
<evidence type="ECO:0000313" key="4">
    <source>
        <dbReference type="EMBL" id="KAK4140178.1"/>
    </source>
</evidence>
<dbReference type="Gene3D" id="1.25.40.20">
    <property type="entry name" value="Ankyrin repeat-containing domain"/>
    <property type="match status" value="2"/>
</dbReference>
<dbReference type="InterPro" id="IPR056884">
    <property type="entry name" value="NPHP3-like_N"/>
</dbReference>
<dbReference type="PROSITE" id="PS50297">
    <property type="entry name" value="ANK_REP_REGION"/>
    <property type="match status" value="2"/>
</dbReference>
<evidence type="ECO:0000259" key="3">
    <source>
        <dbReference type="Pfam" id="PF24883"/>
    </source>
</evidence>
<keyword evidence="5" id="KW-1185">Reference proteome</keyword>
<dbReference type="GeneID" id="87821443"/>
<dbReference type="SUPFAM" id="SSF53474">
    <property type="entry name" value="alpha/beta-Hydrolases"/>
    <property type="match status" value="1"/>
</dbReference>
<proteinExistence type="predicted"/>
<accession>A0AAN6UVV2</accession>
<dbReference type="InterPro" id="IPR029058">
    <property type="entry name" value="AB_hydrolase_fold"/>
</dbReference>
<dbReference type="SUPFAM" id="SSF52540">
    <property type="entry name" value="P-loop containing nucleoside triphosphate hydrolases"/>
    <property type="match status" value="1"/>
</dbReference>
<comment type="caution">
    <text evidence="4">The sequence shown here is derived from an EMBL/GenBank/DDBJ whole genome shotgun (WGS) entry which is preliminary data.</text>
</comment>
<evidence type="ECO:0000313" key="5">
    <source>
        <dbReference type="Proteomes" id="UP001302676"/>
    </source>
</evidence>
<dbReference type="InterPro" id="IPR036770">
    <property type="entry name" value="Ankyrin_rpt-contain_sf"/>
</dbReference>